<organism evidence="2 3">
    <name type="scientific">Coleofasciculus chthonoplastes PCC 7420</name>
    <dbReference type="NCBI Taxonomy" id="118168"/>
    <lineage>
        <taxon>Bacteria</taxon>
        <taxon>Bacillati</taxon>
        <taxon>Cyanobacteriota</taxon>
        <taxon>Cyanophyceae</taxon>
        <taxon>Coleofasciculales</taxon>
        <taxon>Coleofasciculaceae</taxon>
        <taxon>Coleofasciculus</taxon>
    </lineage>
</organism>
<keyword evidence="1" id="KW-1133">Transmembrane helix</keyword>
<keyword evidence="1" id="KW-0472">Membrane</keyword>
<dbReference type="AlphaFoldDB" id="B4W2N5"/>
<keyword evidence="1" id="KW-0812">Transmembrane</keyword>
<dbReference type="STRING" id="118168.MC7420_5232"/>
<accession>B4W2N5</accession>
<dbReference type="HOGENOM" id="CLU_3287936_0_0_3"/>
<keyword evidence="3" id="KW-1185">Reference proteome</keyword>
<evidence type="ECO:0000313" key="2">
    <source>
        <dbReference type="EMBL" id="EDX71607.1"/>
    </source>
</evidence>
<evidence type="ECO:0000313" key="3">
    <source>
        <dbReference type="Proteomes" id="UP000003835"/>
    </source>
</evidence>
<dbReference type="Proteomes" id="UP000003835">
    <property type="component" value="Unassembled WGS sequence"/>
</dbReference>
<feature type="transmembrane region" description="Helical" evidence="1">
    <location>
        <begin position="12"/>
        <end position="33"/>
    </location>
</feature>
<reference evidence="2 3" key="1">
    <citation type="submission" date="2008-07" db="EMBL/GenBank/DDBJ databases">
        <authorList>
            <person name="Tandeau de Marsac N."/>
            <person name="Ferriera S."/>
            <person name="Johnson J."/>
            <person name="Kravitz S."/>
            <person name="Beeson K."/>
            <person name="Sutton G."/>
            <person name="Rogers Y.-H."/>
            <person name="Friedman R."/>
            <person name="Frazier M."/>
            <person name="Venter J.C."/>
        </authorList>
    </citation>
    <scope>NUCLEOTIDE SEQUENCE [LARGE SCALE GENOMIC DNA]</scope>
    <source>
        <strain evidence="2 3">PCC 7420</strain>
    </source>
</reference>
<protein>
    <submittedName>
        <fullName evidence="2">Uncharacterized protein</fullName>
    </submittedName>
</protein>
<proteinExistence type="predicted"/>
<sequence>MFYVLIQDFSPQSVIAISFPLITALPLSLWGIWGQKSSLC</sequence>
<evidence type="ECO:0000256" key="1">
    <source>
        <dbReference type="SAM" id="Phobius"/>
    </source>
</evidence>
<name>B4W2N5_9CYAN</name>
<dbReference type="EMBL" id="DS989871">
    <property type="protein sequence ID" value="EDX71607.1"/>
    <property type="molecule type" value="Genomic_DNA"/>
</dbReference>
<gene>
    <name evidence="2" type="ORF">MC7420_5232</name>
</gene>